<dbReference type="InterPro" id="IPR014718">
    <property type="entry name" value="GH-type_carb-bd"/>
</dbReference>
<dbReference type="AlphaFoldDB" id="A0AA40MFD5"/>
<gene>
    <name evidence="1" type="ORF">Y036_6111</name>
</gene>
<accession>A0AA40MFD5</accession>
<dbReference type="RefSeq" id="WP_152618371.1">
    <property type="nucleotide sequence ID" value="NZ_CP009155.1"/>
</dbReference>
<proteinExistence type="predicted"/>
<sequence>MSGWTIEWSHGQANVQVLGGMLGPVWFQMPDGRIVQPFAVFPWTNEGTPPGERPLTGLMAGGCGEWPCVPFGVGTAVADSEWRPPIHGESAHHAWVRVDDGRDPSCLALRFRCGAAGPIEMLERQIAGVPGAAAIQCKLTVHVRWPCLLPIGLHPTLRVPARPRSLSLLPGDFEFAMTYPREVESGADLLVSGTVFSDLSSVPARNGGAVDLTAYPLREATESIVQLCGIEGRVDVVNQDERYRLSITWPSAQLPSCVLWISNGGRRSWPWNGRHFALGVEPVCAAFDLGMAASNEGNSISERGVATTMKLRPDAPTTIEYSVAVADVATSEVN</sequence>
<protein>
    <recommendedName>
        <fullName evidence="3">Aldose 1-epimerase</fullName>
    </recommendedName>
</protein>
<evidence type="ECO:0000313" key="1">
    <source>
        <dbReference type="EMBL" id="KGX17113.1"/>
    </source>
</evidence>
<comment type="caution">
    <text evidence="1">The sequence shown here is derived from an EMBL/GenBank/DDBJ whole genome shotgun (WGS) entry which is preliminary data.</text>
</comment>
<dbReference type="GO" id="GO:0030246">
    <property type="term" value="F:carbohydrate binding"/>
    <property type="evidence" value="ECO:0007669"/>
    <property type="project" value="InterPro"/>
</dbReference>
<dbReference type="Proteomes" id="UP000030475">
    <property type="component" value="Unassembled WGS sequence"/>
</dbReference>
<dbReference type="KEGG" id="but:X994_6546"/>
<evidence type="ECO:0000313" key="2">
    <source>
        <dbReference type="Proteomes" id="UP000030475"/>
    </source>
</evidence>
<dbReference type="Gene3D" id="2.70.98.10">
    <property type="match status" value="1"/>
</dbReference>
<reference evidence="1 2" key="1">
    <citation type="submission" date="2014-08" db="EMBL/GenBank/DDBJ databases">
        <authorList>
            <person name="Bunnell A."/>
            <person name="Chain P.S."/>
            <person name="Chertkov O."/>
            <person name="Currie B.J."/>
            <person name="Daligault H.E."/>
            <person name="Davenport K.W."/>
            <person name="Davis C."/>
            <person name="Gleasner C.D."/>
            <person name="Johnson S.L."/>
            <person name="Kaestli M."/>
            <person name="Koren S."/>
            <person name="Kunde Y.A."/>
            <person name="Mayo M."/>
            <person name="McMurry K.K."/>
            <person name="Price E.P."/>
            <person name="Reitenga K.G."/>
            <person name="Robison R."/>
            <person name="Rosovitz M.J."/>
            <person name="Sarovich D.S."/>
            <person name="Teshima H."/>
        </authorList>
    </citation>
    <scope>NUCLEOTIDE SEQUENCE [LARGE SCALE GENOMIC DNA]</scope>
    <source>
        <strain evidence="1 2">MSHR44</strain>
    </source>
</reference>
<name>A0AA40MFD5_BURPE</name>
<dbReference type="EMBL" id="JQIM01000007">
    <property type="protein sequence ID" value="KGX17113.1"/>
    <property type="molecule type" value="Genomic_DNA"/>
</dbReference>
<organism evidence="1 2">
    <name type="scientific">Burkholderia pseudomallei</name>
    <name type="common">Pseudomonas pseudomallei</name>
    <dbReference type="NCBI Taxonomy" id="28450"/>
    <lineage>
        <taxon>Bacteria</taxon>
        <taxon>Pseudomonadati</taxon>
        <taxon>Pseudomonadota</taxon>
        <taxon>Betaproteobacteria</taxon>
        <taxon>Burkholderiales</taxon>
        <taxon>Burkholderiaceae</taxon>
        <taxon>Burkholderia</taxon>
        <taxon>pseudomallei group</taxon>
    </lineage>
</organism>
<evidence type="ECO:0008006" key="3">
    <source>
        <dbReference type="Google" id="ProtNLM"/>
    </source>
</evidence>